<keyword evidence="3" id="KW-1185">Reference proteome</keyword>
<dbReference type="PANTHER" id="PTHR11102:SF160">
    <property type="entry name" value="ERAD-ASSOCIATED E3 UBIQUITIN-PROTEIN LIGASE COMPONENT HRD3"/>
    <property type="match status" value="1"/>
</dbReference>
<accession>A0A432X032</accession>
<dbReference type="EMBL" id="PIPQ01000006">
    <property type="protein sequence ID" value="RUO39380.1"/>
    <property type="molecule type" value="Genomic_DNA"/>
</dbReference>
<comment type="caution">
    <text evidence="2">The sequence shown here is derived from an EMBL/GenBank/DDBJ whole genome shotgun (WGS) entry which is preliminary data.</text>
</comment>
<dbReference type="Gene3D" id="1.25.40.10">
    <property type="entry name" value="Tetratricopeptide repeat domain"/>
    <property type="match status" value="1"/>
</dbReference>
<dbReference type="InterPro" id="IPR006597">
    <property type="entry name" value="Sel1-like"/>
</dbReference>
<dbReference type="Proteomes" id="UP000286976">
    <property type="component" value="Unassembled WGS sequence"/>
</dbReference>
<evidence type="ECO:0000256" key="1">
    <source>
        <dbReference type="SAM" id="SignalP"/>
    </source>
</evidence>
<organism evidence="2 3">
    <name type="scientific">Aliidiomarina taiwanensis</name>
    <dbReference type="NCBI Taxonomy" id="946228"/>
    <lineage>
        <taxon>Bacteria</taxon>
        <taxon>Pseudomonadati</taxon>
        <taxon>Pseudomonadota</taxon>
        <taxon>Gammaproteobacteria</taxon>
        <taxon>Alteromonadales</taxon>
        <taxon>Idiomarinaceae</taxon>
        <taxon>Aliidiomarina</taxon>
    </lineage>
</organism>
<keyword evidence="2" id="KW-0282">Flagellum</keyword>
<dbReference type="InterPro" id="IPR050767">
    <property type="entry name" value="Sel1_AlgK"/>
</dbReference>
<keyword evidence="1" id="KW-0732">Signal</keyword>
<dbReference type="InterPro" id="IPR011990">
    <property type="entry name" value="TPR-like_helical_dom_sf"/>
</dbReference>
<dbReference type="RefSeq" id="WP_126757880.1">
    <property type="nucleotide sequence ID" value="NZ_PIPQ01000006.1"/>
</dbReference>
<keyword evidence="2" id="KW-0966">Cell projection</keyword>
<dbReference type="PANTHER" id="PTHR11102">
    <property type="entry name" value="SEL-1-LIKE PROTEIN"/>
    <property type="match status" value="1"/>
</dbReference>
<name>A0A432X032_9GAMM</name>
<protein>
    <submittedName>
        <fullName evidence="2">Flagellar protein MotX</fullName>
    </submittedName>
</protein>
<reference evidence="2 3" key="1">
    <citation type="journal article" date="2011" name="Front. Microbiol.">
        <title>Genomic signatures of strain selection and enhancement in Bacillus atrophaeus var. globigii, a historical biowarfare simulant.</title>
        <authorList>
            <person name="Gibbons H.S."/>
            <person name="Broomall S.M."/>
            <person name="McNew L.A."/>
            <person name="Daligault H."/>
            <person name="Chapman C."/>
            <person name="Bruce D."/>
            <person name="Karavis M."/>
            <person name="Krepps M."/>
            <person name="McGregor P.A."/>
            <person name="Hong C."/>
            <person name="Park K.H."/>
            <person name="Akmal A."/>
            <person name="Feldman A."/>
            <person name="Lin J.S."/>
            <person name="Chang W.E."/>
            <person name="Higgs B.W."/>
            <person name="Demirev P."/>
            <person name="Lindquist J."/>
            <person name="Liem A."/>
            <person name="Fochler E."/>
            <person name="Read T.D."/>
            <person name="Tapia R."/>
            <person name="Johnson S."/>
            <person name="Bishop-Lilly K.A."/>
            <person name="Detter C."/>
            <person name="Han C."/>
            <person name="Sozhamannan S."/>
            <person name="Rosenzweig C.N."/>
            <person name="Skowronski E.W."/>
        </authorList>
    </citation>
    <scope>NUCLEOTIDE SEQUENCE [LARGE SCALE GENOMIC DNA]</scope>
    <source>
        <strain evidence="2 3">AIT1</strain>
    </source>
</reference>
<dbReference type="OrthoDB" id="5599218at2"/>
<dbReference type="AlphaFoldDB" id="A0A432X032"/>
<dbReference type="SUPFAM" id="SSF81901">
    <property type="entry name" value="HCP-like"/>
    <property type="match status" value="1"/>
</dbReference>
<sequence>MSLYSRCAAALKAIATASVVLFLFSGAAIARQFEVPEAVQLYTDDKLVEMIRLNTHLKQVRDVDNCQLYQDIKAQAEVERRPAYQFLYGDMLAYAVCYERNVELGVTYMQEAAAQGLPEALEQLGRYYHVGQLVQVDMRRAILYLREAASLGNLPAQKRFARILLEGHGSALDMEAAYHYLHNTVTANTTEHRQIRSLLNALAEKLPPRIVARAQQPLNA</sequence>
<dbReference type="SMART" id="SM00671">
    <property type="entry name" value="SEL1"/>
    <property type="match status" value="3"/>
</dbReference>
<proteinExistence type="predicted"/>
<evidence type="ECO:0000313" key="3">
    <source>
        <dbReference type="Proteomes" id="UP000286976"/>
    </source>
</evidence>
<keyword evidence="2" id="KW-0969">Cilium</keyword>
<feature type="signal peptide" evidence="1">
    <location>
        <begin position="1"/>
        <end position="30"/>
    </location>
</feature>
<dbReference type="Pfam" id="PF08238">
    <property type="entry name" value="Sel1"/>
    <property type="match status" value="3"/>
</dbReference>
<evidence type="ECO:0000313" key="2">
    <source>
        <dbReference type="EMBL" id="RUO39380.1"/>
    </source>
</evidence>
<gene>
    <name evidence="2" type="ORF">CWE15_09665</name>
</gene>
<feature type="chain" id="PRO_5019391870" evidence="1">
    <location>
        <begin position="31"/>
        <end position="220"/>
    </location>
</feature>